<gene>
    <name evidence="1" type="ORF">GKC49_01040</name>
</gene>
<protein>
    <submittedName>
        <fullName evidence="1">Uncharacterized protein</fullName>
    </submittedName>
</protein>
<evidence type="ECO:0000313" key="2">
    <source>
        <dbReference type="Proteomes" id="UP000461948"/>
    </source>
</evidence>
<organism evidence="1 2">
    <name type="scientific">Enterobacter agglomerans</name>
    <name type="common">Erwinia herbicola</name>
    <name type="synonym">Pantoea agglomerans</name>
    <dbReference type="NCBI Taxonomy" id="549"/>
    <lineage>
        <taxon>Bacteria</taxon>
        <taxon>Pseudomonadati</taxon>
        <taxon>Pseudomonadota</taxon>
        <taxon>Gammaproteobacteria</taxon>
        <taxon>Enterobacterales</taxon>
        <taxon>Erwiniaceae</taxon>
        <taxon>Pantoea</taxon>
        <taxon>Pantoea agglomerans group</taxon>
    </lineage>
</organism>
<accession>A0A7X2SU04</accession>
<comment type="caution">
    <text evidence="1">The sequence shown here is derived from an EMBL/GenBank/DDBJ whole genome shotgun (WGS) entry which is preliminary data.</text>
</comment>
<evidence type="ECO:0000313" key="1">
    <source>
        <dbReference type="EMBL" id="MSE13786.1"/>
    </source>
</evidence>
<reference evidence="1 2" key="1">
    <citation type="submission" date="2019-11" db="EMBL/GenBank/DDBJ databases">
        <title>Draft Genome Sequence of Plant Growth-Promoting Rhizosphere-Associated Bacteria.</title>
        <authorList>
            <person name="Vasilyev I.Y."/>
            <person name="Radchenko V."/>
            <person name="Ilnitskaya E.V."/>
        </authorList>
    </citation>
    <scope>NUCLEOTIDE SEQUENCE [LARGE SCALE GENOMIC DNA]</scope>
    <source>
        <strain evidence="1 2">VRA_MhP_f</strain>
    </source>
</reference>
<sequence>MRIECSADELNFDYEILCCGSTIFIRQENGTEFRFTNGVLYRLSISDHLFEEYKNVENLYSAWITSMEDFWTLLGLNLFGSEYDSLFLDFLSTKHGISGFDTLADLVTSRIHSV</sequence>
<dbReference type="Proteomes" id="UP000461948">
    <property type="component" value="Unassembled WGS sequence"/>
</dbReference>
<dbReference type="EMBL" id="WKLC01000013">
    <property type="protein sequence ID" value="MSE13786.1"/>
    <property type="molecule type" value="Genomic_DNA"/>
</dbReference>
<dbReference type="AlphaFoldDB" id="A0A7X2SU04"/>
<proteinExistence type="predicted"/>
<name>A0A7X2SU04_ENTAG</name>